<feature type="domain" description="N-acetyltransferase" evidence="3">
    <location>
        <begin position="1"/>
        <end position="160"/>
    </location>
</feature>
<dbReference type="CDD" id="cd04301">
    <property type="entry name" value="NAT_SF"/>
    <property type="match status" value="1"/>
</dbReference>
<proteinExistence type="predicted"/>
<protein>
    <submittedName>
        <fullName evidence="4">DgyrCDS14736</fullName>
    </submittedName>
</protein>
<keyword evidence="1" id="KW-0808">Transferase</keyword>
<dbReference type="InterPro" id="IPR050680">
    <property type="entry name" value="YpeA/RimI_acetyltransf"/>
</dbReference>
<organism evidence="4 5">
    <name type="scientific">Dimorphilus gyrociliatus</name>
    <dbReference type="NCBI Taxonomy" id="2664684"/>
    <lineage>
        <taxon>Eukaryota</taxon>
        <taxon>Metazoa</taxon>
        <taxon>Spiralia</taxon>
        <taxon>Lophotrochozoa</taxon>
        <taxon>Annelida</taxon>
        <taxon>Polychaeta</taxon>
        <taxon>Polychaeta incertae sedis</taxon>
        <taxon>Dinophilidae</taxon>
        <taxon>Dimorphilus</taxon>
    </lineage>
</organism>
<dbReference type="AlphaFoldDB" id="A0A7I8WEM1"/>
<evidence type="ECO:0000313" key="4">
    <source>
        <dbReference type="EMBL" id="CAD5126658.1"/>
    </source>
</evidence>
<evidence type="ECO:0000313" key="5">
    <source>
        <dbReference type="Proteomes" id="UP000549394"/>
    </source>
</evidence>
<dbReference type="InterPro" id="IPR000182">
    <property type="entry name" value="GNAT_dom"/>
</dbReference>
<dbReference type="Pfam" id="PF00583">
    <property type="entry name" value="Acetyltransf_1"/>
    <property type="match status" value="1"/>
</dbReference>
<dbReference type="OrthoDB" id="6283299at2759"/>
<gene>
    <name evidence="4" type="ORF">DGYR_LOCUS13892</name>
</gene>
<dbReference type="Gene3D" id="3.40.630.30">
    <property type="match status" value="1"/>
</dbReference>
<keyword evidence="5" id="KW-1185">Reference proteome</keyword>
<dbReference type="PROSITE" id="PS51186">
    <property type="entry name" value="GNAT"/>
    <property type="match status" value="1"/>
</dbReference>
<evidence type="ECO:0000259" key="3">
    <source>
        <dbReference type="PROSITE" id="PS51186"/>
    </source>
</evidence>
<sequence length="160" mass="18054">MKLYLDFMQNDKSILQKIIAAQDENGKLVGVCQMKYSNNDNSDGNFNTGGISIGTKWKLLLSFAVSQCLSELTDGECMIDCLSVDREFRGQGIGQILLDAAEKEAKKKGYTKISLLVILKNFGARRLYEKWGYVTTKLFTARPIFLFGSHGMYKMEKEIL</sequence>
<accession>A0A7I8WEM1</accession>
<dbReference type="GO" id="GO:0016747">
    <property type="term" value="F:acyltransferase activity, transferring groups other than amino-acyl groups"/>
    <property type="evidence" value="ECO:0007669"/>
    <property type="project" value="InterPro"/>
</dbReference>
<evidence type="ECO:0000256" key="1">
    <source>
        <dbReference type="ARBA" id="ARBA00022679"/>
    </source>
</evidence>
<keyword evidence="2" id="KW-0012">Acyltransferase</keyword>
<dbReference type="PANTHER" id="PTHR43420">
    <property type="entry name" value="ACETYLTRANSFERASE"/>
    <property type="match status" value="1"/>
</dbReference>
<dbReference type="Proteomes" id="UP000549394">
    <property type="component" value="Unassembled WGS sequence"/>
</dbReference>
<dbReference type="EMBL" id="CAJFCJ010000069">
    <property type="protein sequence ID" value="CAD5126658.1"/>
    <property type="molecule type" value="Genomic_DNA"/>
</dbReference>
<comment type="caution">
    <text evidence="4">The sequence shown here is derived from an EMBL/GenBank/DDBJ whole genome shotgun (WGS) entry which is preliminary data.</text>
</comment>
<name>A0A7I8WEM1_9ANNE</name>
<dbReference type="InterPro" id="IPR016181">
    <property type="entry name" value="Acyl_CoA_acyltransferase"/>
</dbReference>
<reference evidence="4 5" key="1">
    <citation type="submission" date="2020-08" db="EMBL/GenBank/DDBJ databases">
        <authorList>
            <person name="Hejnol A."/>
        </authorList>
    </citation>
    <scope>NUCLEOTIDE SEQUENCE [LARGE SCALE GENOMIC DNA]</scope>
</reference>
<dbReference type="PANTHER" id="PTHR43420:SF47">
    <property type="entry name" value="N-ACETYLTRANSFERASE DOMAIN-CONTAINING PROTEIN"/>
    <property type="match status" value="1"/>
</dbReference>
<evidence type="ECO:0000256" key="2">
    <source>
        <dbReference type="ARBA" id="ARBA00023315"/>
    </source>
</evidence>
<dbReference type="SUPFAM" id="SSF55729">
    <property type="entry name" value="Acyl-CoA N-acyltransferases (Nat)"/>
    <property type="match status" value="1"/>
</dbReference>